<dbReference type="PANTHER" id="PTHR30629">
    <property type="entry name" value="PROPHAGE INTEGRASE"/>
    <property type="match status" value="1"/>
</dbReference>
<keyword evidence="3" id="KW-0238">DNA-binding</keyword>
<gene>
    <name evidence="6" type="ORF">SCH01S_49_00340</name>
</gene>
<dbReference type="GO" id="GO:0006310">
    <property type="term" value="P:DNA recombination"/>
    <property type="evidence" value="ECO:0007669"/>
    <property type="project" value="UniProtKB-KW"/>
</dbReference>
<dbReference type="InterPro" id="IPR038488">
    <property type="entry name" value="Integrase_DNA-bd_sf"/>
</dbReference>
<dbReference type="Gene3D" id="1.10.443.10">
    <property type="entry name" value="Intergrase catalytic core"/>
    <property type="match status" value="1"/>
</dbReference>
<comment type="similarity">
    <text evidence="1">Belongs to the 'phage' integrase family.</text>
</comment>
<dbReference type="Proteomes" id="UP000033202">
    <property type="component" value="Unassembled WGS sequence"/>
</dbReference>
<dbReference type="EMBL" id="BBWU01000049">
    <property type="protein sequence ID" value="GAO40620.1"/>
    <property type="molecule type" value="Genomic_DNA"/>
</dbReference>
<dbReference type="GO" id="GO:0003677">
    <property type="term" value="F:DNA binding"/>
    <property type="evidence" value="ECO:0007669"/>
    <property type="project" value="UniProtKB-KW"/>
</dbReference>
<proteinExistence type="inferred from homology"/>
<keyword evidence="2" id="KW-0229">DNA integration</keyword>
<evidence type="ECO:0000259" key="5">
    <source>
        <dbReference type="PROSITE" id="PS51898"/>
    </source>
</evidence>
<dbReference type="InterPro" id="IPR010998">
    <property type="entry name" value="Integrase_recombinase_N"/>
</dbReference>
<organism evidence="6 7">
    <name type="scientific">Sphingomonas changbaiensis NBRC 104936</name>
    <dbReference type="NCBI Taxonomy" id="1219043"/>
    <lineage>
        <taxon>Bacteria</taxon>
        <taxon>Pseudomonadati</taxon>
        <taxon>Pseudomonadota</taxon>
        <taxon>Alphaproteobacteria</taxon>
        <taxon>Sphingomonadales</taxon>
        <taxon>Sphingomonadaceae</taxon>
        <taxon>Sphingomonas</taxon>
    </lineage>
</organism>
<name>A0A0E9MU03_9SPHN</name>
<dbReference type="InterPro" id="IPR002104">
    <property type="entry name" value="Integrase_catalytic"/>
</dbReference>
<keyword evidence="4" id="KW-0233">DNA recombination</keyword>
<dbReference type="InterPro" id="IPR013762">
    <property type="entry name" value="Integrase-like_cat_sf"/>
</dbReference>
<sequence>MVGLSALQVKNAKPGRHSDGHGLYLVVREGGSRSWVLRVQANGKRQDFGIGSAKSVSLATARAKAWEMRTRLEAGEEVRPKPPTPNAVATIPSFAEATRACHTAIKSGWRNKQHRETWLTSLEIHVFPHFGESPVDQVTSLMVRDALHPIWLKIPETARRILQRIGTVLDFAHIQGWCEHEAALRSVRKGLPRQPPDDNHFAAMPYEQLPAFAAKLAKPPHSAGRDALLFVILNASRCGEVRHATWPEFDLEKALWTIPAARMKMRKAHVVPLAPASMEILKRRWPLRHSDTGYAFSSHGKRPLADMTLLKLVRTHSGQKFTTHGFRSTFTDWAAETTDHPKEVVDKALAHQLADRVEAAYRRTDFLERRRQLMLDWAEFVGKSLERRQ</sequence>
<dbReference type="Pfam" id="PF22022">
    <property type="entry name" value="Phage_int_M"/>
    <property type="match status" value="1"/>
</dbReference>
<dbReference type="PROSITE" id="PS51898">
    <property type="entry name" value="TYR_RECOMBINASE"/>
    <property type="match status" value="1"/>
</dbReference>
<evidence type="ECO:0000313" key="7">
    <source>
        <dbReference type="Proteomes" id="UP000033202"/>
    </source>
</evidence>
<dbReference type="CDD" id="cd00801">
    <property type="entry name" value="INT_P4_C"/>
    <property type="match status" value="1"/>
</dbReference>
<dbReference type="STRING" id="1219043.SCH01S_49_00340"/>
<dbReference type="Gene3D" id="3.30.160.390">
    <property type="entry name" value="Integrase, DNA-binding domain"/>
    <property type="match status" value="1"/>
</dbReference>
<comment type="caution">
    <text evidence="6">The sequence shown here is derived from an EMBL/GenBank/DDBJ whole genome shotgun (WGS) entry which is preliminary data.</text>
</comment>
<evidence type="ECO:0000313" key="6">
    <source>
        <dbReference type="EMBL" id="GAO40620.1"/>
    </source>
</evidence>
<dbReference type="InterPro" id="IPR053876">
    <property type="entry name" value="Phage_int_M"/>
</dbReference>
<dbReference type="InterPro" id="IPR025166">
    <property type="entry name" value="Integrase_DNA_bind_dom"/>
</dbReference>
<dbReference type="GO" id="GO:0015074">
    <property type="term" value="P:DNA integration"/>
    <property type="evidence" value="ECO:0007669"/>
    <property type="project" value="UniProtKB-KW"/>
</dbReference>
<dbReference type="InterPro" id="IPR011010">
    <property type="entry name" value="DNA_brk_join_enz"/>
</dbReference>
<dbReference type="InterPro" id="IPR050808">
    <property type="entry name" value="Phage_Integrase"/>
</dbReference>
<dbReference type="OrthoDB" id="7388552at2"/>
<evidence type="ECO:0000256" key="4">
    <source>
        <dbReference type="ARBA" id="ARBA00023172"/>
    </source>
</evidence>
<dbReference type="AlphaFoldDB" id="A0A0E9MU03"/>
<keyword evidence="7" id="KW-1185">Reference proteome</keyword>
<dbReference type="SUPFAM" id="SSF56349">
    <property type="entry name" value="DNA breaking-rejoining enzymes"/>
    <property type="match status" value="1"/>
</dbReference>
<reference evidence="6 7" key="1">
    <citation type="submission" date="2015-04" db="EMBL/GenBank/DDBJ databases">
        <title>Whole genome shotgun sequence of Sphingomonas changbaiensis NBRC 104936.</title>
        <authorList>
            <person name="Katano-Makiyama Y."/>
            <person name="Hosoyama A."/>
            <person name="Hashimoto M."/>
            <person name="Noguchi M."/>
            <person name="Tsuchikane K."/>
            <person name="Ohji S."/>
            <person name="Yamazoe A."/>
            <person name="Ichikawa N."/>
            <person name="Kimura A."/>
            <person name="Fujita N."/>
        </authorList>
    </citation>
    <scope>NUCLEOTIDE SEQUENCE [LARGE SCALE GENOMIC DNA]</scope>
    <source>
        <strain evidence="6 7">NBRC 104936</strain>
    </source>
</reference>
<protein>
    <recommendedName>
        <fullName evidence="5">Tyr recombinase domain-containing protein</fullName>
    </recommendedName>
</protein>
<dbReference type="PANTHER" id="PTHR30629:SF2">
    <property type="entry name" value="PROPHAGE INTEGRASE INTS-RELATED"/>
    <property type="match status" value="1"/>
</dbReference>
<accession>A0A0E9MU03</accession>
<evidence type="ECO:0000256" key="2">
    <source>
        <dbReference type="ARBA" id="ARBA00022908"/>
    </source>
</evidence>
<dbReference type="Pfam" id="PF13356">
    <property type="entry name" value="Arm-DNA-bind_3"/>
    <property type="match status" value="1"/>
</dbReference>
<feature type="domain" description="Tyr recombinase" evidence="5">
    <location>
        <begin position="199"/>
        <end position="374"/>
    </location>
</feature>
<evidence type="ECO:0000256" key="1">
    <source>
        <dbReference type="ARBA" id="ARBA00008857"/>
    </source>
</evidence>
<dbReference type="Gene3D" id="1.10.150.130">
    <property type="match status" value="1"/>
</dbReference>
<dbReference type="Pfam" id="PF00589">
    <property type="entry name" value="Phage_integrase"/>
    <property type="match status" value="1"/>
</dbReference>
<evidence type="ECO:0000256" key="3">
    <source>
        <dbReference type="ARBA" id="ARBA00023125"/>
    </source>
</evidence>